<proteinExistence type="predicted"/>
<comment type="caution">
    <text evidence="1">The sequence shown here is derived from an EMBL/GenBank/DDBJ whole genome shotgun (WGS) entry which is preliminary data.</text>
</comment>
<name>A0ACB6RMA8_9PLEO</name>
<dbReference type="Proteomes" id="UP000799754">
    <property type="component" value="Unassembled WGS sequence"/>
</dbReference>
<reference evidence="1" key="1">
    <citation type="journal article" date="2020" name="Stud. Mycol.">
        <title>101 Dothideomycetes genomes: a test case for predicting lifestyles and emergence of pathogens.</title>
        <authorList>
            <person name="Haridas S."/>
            <person name="Albert R."/>
            <person name="Binder M."/>
            <person name="Bloem J."/>
            <person name="Labutti K."/>
            <person name="Salamov A."/>
            <person name="Andreopoulos B."/>
            <person name="Baker S."/>
            <person name="Barry K."/>
            <person name="Bills G."/>
            <person name="Bluhm B."/>
            <person name="Cannon C."/>
            <person name="Castanera R."/>
            <person name="Culley D."/>
            <person name="Daum C."/>
            <person name="Ezra D."/>
            <person name="Gonzalez J."/>
            <person name="Henrissat B."/>
            <person name="Kuo A."/>
            <person name="Liang C."/>
            <person name="Lipzen A."/>
            <person name="Lutzoni F."/>
            <person name="Magnuson J."/>
            <person name="Mondo S."/>
            <person name="Nolan M."/>
            <person name="Ohm R."/>
            <person name="Pangilinan J."/>
            <person name="Park H.-J."/>
            <person name="Ramirez L."/>
            <person name="Alfaro M."/>
            <person name="Sun H."/>
            <person name="Tritt A."/>
            <person name="Yoshinaga Y."/>
            <person name="Zwiers L.-H."/>
            <person name="Turgeon B."/>
            <person name="Goodwin S."/>
            <person name="Spatafora J."/>
            <person name="Crous P."/>
            <person name="Grigoriev I."/>
        </authorList>
    </citation>
    <scope>NUCLEOTIDE SEQUENCE</scope>
    <source>
        <strain evidence="1">CBS 525.71</strain>
    </source>
</reference>
<protein>
    <submittedName>
        <fullName evidence="1">Uncharacterized protein</fullName>
    </submittedName>
</protein>
<evidence type="ECO:0000313" key="1">
    <source>
        <dbReference type="EMBL" id="KAF2622238.1"/>
    </source>
</evidence>
<organism evidence="1 2">
    <name type="scientific">Macroventuria anomochaeta</name>
    <dbReference type="NCBI Taxonomy" id="301207"/>
    <lineage>
        <taxon>Eukaryota</taxon>
        <taxon>Fungi</taxon>
        <taxon>Dikarya</taxon>
        <taxon>Ascomycota</taxon>
        <taxon>Pezizomycotina</taxon>
        <taxon>Dothideomycetes</taxon>
        <taxon>Pleosporomycetidae</taxon>
        <taxon>Pleosporales</taxon>
        <taxon>Pleosporineae</taxon>
        <taxon>Didymellaceae</taxon>
        <taxon>Macroventuria</taxon>
    </lineage>
</organism>
<sequence length="154" mass="16417">MRTAGQRGRRCGGAANDVLRSCNCEPSLESCVGWLEKGKRGRMQMSEGVDGKVKGNRGGRSGKGENCVSGSLKSKQVLLVLRRSDALNLSRPSTGSALVLASCENLTCQVGREMTATLGAFSARPRDGALQQIRARPVNSSLRWACFIEGVFVA</sequence>
<evidence type="ECO:0000313" key="2">
    <source>
        <dbReference type="Proteomes" id="UP000799754"/>
    </source>
</evidence>
<accession>A0ACB6RMA8</accession>
<dbReference type="EMBL" id="MU006746">
    <property type="protein sequence ID" value="KAF2622238.1"/>
    <property type="molecule type" value="Genomic_DNA"/>
</dbReference>
<keyword evidence="2" id="KW-1185">Reference proteome</keyword>
<gene>
    <name evidence="1" type="ORF">BU25DRAFT_213265</name>
</gene>